<dbReference type="EMBL" id="BK016274">
    <property type="protein sequence ID" value="DAG06539.1"/>
    <property type="molecule type" value="Genomic_DNA"/>
</dbReference>
<feature type="region of interest" description="Disordered" evidence="1">
    <location>
        <begin position="107"/>
        <end position="195"/>
    </location>
</feature>
<organism evidence="2">
    <name type="scientific">Podoviridae sp. ct9H612</name>
    <dbReference type="NCBI Taxonomy" id="2825226"/>
    <lineage>
        <taxon>Viruses</taxon>
        <taxon>Duplodnaviria</taxon>
        <taxon>Heunggongvirae</taxon>
        <taxon>Uroviricota</taxon>
        <taxon>Caudoviricetes</taxon>
    </lineage>
</organism>
<name>A0A8S5VIV5_9CAUD</name>
<accession>A0A8S5VIV5</accession>
<proteinExistence type="predicted"/>
<evidence type="ECO:0000256" key="1">
    <source>
        <dbReference type="SAM" id="MobiDB-lite"/>
    </source>
</evidence>
<feature type="compositionally biased region" description="Polar residues" evidence="1">
    <location>
        <begin position="123"/>
        <end position="174"/>
    </location>
</feature>
<evidence type="ECO:0000313" key="2">
    <source>
        <dbReference type="EMBL" id="DAG06539.1"/>
    </source>
</evidence>
<protein>
    <submittedName>
        <fullName evidence="2">Lower collar protein</fullName>
    </submittedName>
</protein>
<feature type="compositionally biased region" description="Low complexity" evidence="1">
    <location>
        <begin position="176"/>
        <end position="195"/>
    </location>
</feature>
<reference evidence="2" key="1">
    <citation type="journal article" date="2021" name="Proc. Natl. Acad. Sci. U.S.A.">
        <title>A Catalog of Tens of Thousands of Viruses from Human Metagenomes Reveals Hidden Associations with Chronic Diseases.</title>
        <authorList>
            <person name="Tisza M.J."/>
            <person name="Buck C.B."/>
        </authorList>
    </citation>
    <scope>NUCLEOTIDE SEQUENCE</scope>
    <source>
        <strain evidence="2">Ct9H612</strain>
    </source>
</reference>
<sequence length="250" mass="28083">MSLYEDGECGVPYHRGAIFTVELGSLVENGFDLWLDAYPIFDEDYREPLNAKIVEHFYFREIGQETPALFRRFLNRKMNEIMPFYNQLYKSALHDFDPFSNYDMRTEGSTAGTSDQSRDYSRTENTNTKATSDTVNNTDSTARTVVSATPQMQLSGNEDYATNLTDSNSNTAAKGTSAQDSSADSEASDTTKASSKTLEDYVTHVSGISGITKAQALMQFRDTFLNIDMMVIGDLNELFMGIYTDYWNAL</sequence>